<dbReference type="GO" id="GO:0050660">
    <property type="term" value="F:flavin adenine dinucleotide binding"/>
    <property type="evidence" value="ECO:0007669"/>
    <property type="project" value="InterPro"/>
</dbReference>
<evidence type="ECO:0000259" key="9">
    <source>
        <dbReference type="Pfam" id="PF02771"/>
    </source>
</evidence>
<evidence type="ECO:0000259" key="8">
    <source>
        <dbReference type="Pfam" id="PF02770"/>
    </source>
</evidence>
<dbReference type="PANTHER" id="PTHR43884">
    <property type="entry name" value="ACYL-COA DEHYDROGENASE"/>
    <property type="match status" value="1"/>
</dbReference>
<comment type="similarity">
    <text evidence="2 6">Belongs to the acyl-CoA dehydrogenase family.</text>
</comment>
<evidence type="ECO:0000259" key="7">
    <source>
        <dbReference type="Pfam" id="PF00441"/>
    </source>
</evidence>
<dbReference type="SUPFAM" id="SSF47203">
    <property type="entry name" value="Acyl-CoA dehydrogenase C-terminal domain-like"/>
    <property type="match status" value="1"/>
</dbReference>
<dbReference type="InterPro" id="IPR006091">
    <property type="entry name" value="Acyl-CoA_Oxase/DH_mid-dom"/>
</dbReference>
<dbReference type="InterPro" id="IPR006089">
    <property type="entry name" value="Acyl-CoA_DH_CS"/>
</dbReference>
<evidence type="ECO:0000256" key="3">
    <source>
        <dbReference type="ARBA" id="ARBA00022630"/>
    </source>
</evidence>
<dbReference type="FunFam" id="2.40.110.10:FF:000001">
    <property type="entry name" value="Acyl-CoA dehydrogenase, mitochondrial"/>
    <property type="match status" value="1"/>
</dbReference>
<dbReference type="InterPro" id="IPR036250">
    <property type="entry name" value="AcylCo_DH-like_C"/>
</dbReference>
<dbReference type="SUPFAM" id="SSF56645">
    <property type="entry name" value="Acyl-CoA dehydrogenase NM domain-like"/>
    <property type="match status" value="1"/>
</dbReference>
<feature type="domain" description="Acyl-CoA oxidase/dehydrogenase middle" evidence="8">
    <location>
        <begin position="123"/>
        <end position="221"/>
    </location>
</feature>
<sequence>MDFSFTEEQLMVQRLAREFAQKEVLPKIKENDRNAYFDRNILKEMAELNILGLSIPTKYGGAGFDYIALGLACEELEYVDTSLRVILSVHIGLNSLTILSWGNEEQKRRYLIPQAKGEKIATFGLTEPNAGSDVVAIETRAEKKNGYYVLNGEKMWISLADVADNFLIFAWTDWEKKKKRDHSGMSCFIVERGMKGVTTATIHGKLGIRAGNTGSISLQDVEVPKENLLGEEGEGFKIAMFALDQGRYTVAWGATGLIRACLDASVKYAKERKTFQVNIAEHQLIKEMIAQMASDYEISRLLCLKAGWLKNQGVKNTKETSLAKMYACEASERAASNAVQIHGAYGYSDEYPVERYYRNAKGAQIYEGSREIHKLIQADYALGLRVDKPLRCSLPKPEG</sequence>
<dbReference type="FunFam" id="1.10.540.10:FF:000002">
    <property type="entry name" value="Acyl-CoA dehydrogenase FadE19"/>
    <property type="match status" value="1"/>
</dbReference>
<dbReference type="Gene3D" id="1.20.140.10">
    <property type="entry name" value="Butyryl-CoA Dehydrogenase, subunit A, domain 3"/>
    <property type="match status" value="1"/>
</dbReference>
<keyword evidence="3 6" id="KW-0285">Flavoprotein</keyword>
<dbReference type="FunFam" id="1.20.140.10:FF:000011">
    <property type="entry name" value="Medium-chain specific acyl-CoA dehydrogenase, mitochondrial"/>
    <property type="match status" value="1"/>
</dbReference>
<keyword evidence="4 6" id="KW-0274">FAD</keyword>
<dbReference type="AlphaFoldDB" id="A0A7C3YTI8"/>
<dbReference type="InterPro" id="IPR013786">
    <property type="entry name" value="AcylCoA_DH/ox_N"/>
</dbReference>
<accession>A0A7C3YTI8</accession>
<evidence type="ECO:0000256" key="5">
    <source>
        <dbReference type="ARBA" id="ARBA00023002"/>
    </source>
</evidence>
<comment type="caution">
    <text evidence="10">The sequence shown here is derived from an EMBL/GenBank/DDBJ whole genome shotgun (WGS) entry which is preliminary data.</text>
</comment>
<evidence type="ECO:0000256" key="2">
    <source>
        <dbReference type="ARBA" id="ARBA00009347"/>
    </source>
</evidence>
<protein>
    <submittedName>
        <fullName evidence="10">Butyryl-CoA dehydrogenase</fullName>
    </submittedName>
</protein>
<evidence type="ECO:0000313" key="10">
    <source>
        <dbReference type="EMBL" id="HGE99853.1"/>
    </source>
</evidence>
<dbReference type="PROSITE" id="PS00072">
    <property type="entry name" value="ACYL_COA_DH_1"/>
    <property type="match status" value="1"/>
</dbReference>
<dbReference type="InterPro" id="IPR046373">
    <property type="entry name" value="Acyl-CoA_Oxase/DH_mid-dom_sf"/>
</dbReference>
<proteinExistence type="inferred from homology"/>
<dbReference type="PANTHER" id="PTHR43884:SF12">
    <property type="entry name" value="ISOVALERYL-COA DEHYDROGENASE, MITOCHONDRIAL-RELATED"/>
    <property type="match status" value="1"/>
</dbReference>
<dbReference type="GO" id="GO:0003995">
    <property type="term" value="F:acyl-CoA dehydrogenase activity"/>
    <property type="evidence" value="ECO:0007669"/>
    <property type="project" value="InterPro"/>
</dbReference>
<dbReference type="Pfam" id="PF00441">
    <property type="entry name" value="Acyl-CoA_dh_1"/>
    <property type="match status" value="1"/>
</dbReference>
<feature type="domain" description="Acyl-CoA dehydrogenase/oxidase C-terminal" evidence="7">
    <location>
        <begin position="233"/>
        <end position="378"/>
    </location>
</feature>
<gene>
    <name evidence="10" type="ORF">ENX07_07300</name>
</gene>
<comment type="cofactor">
    <cofactor evidence="1 6">
        <name>FAD</name>
        <dbReference type="ChEBI" id="CHEBI:57692"/>
    </cofactor>
</comment>
<organism evidence="10">
    <name type="scientific">candidate division WOR-3 bacterium</name>
    <dbReference type="NCBI Taxonomy" id="2052148"/>
    <lineage>
        <taxon>Bacteria</taxon>
        <taxon>Bacteria division WOR-3</taxon>
    </lineage>
</organism>
<dbReference type="InterPro" id="IPR009075">
    <property type="entry name" value="AcylCo_DH/oxidase_C"/>
</dbReference>
<dbReference type="Gene3D" id="1.10.540.10">
    <property type="entry name" value="Acyl-CoA dehydrogenase/oxidase, N-terminal domain"/>
    <property type="match status" value="1"/>
</dbReference>
<dbReference type="InterPro" id="IPR009100">
    <property type="entry name" value="AcylCoA_DH/oxidase_NM_dom_sf"/>
</dbReference>
<evidence type="ECO:0000256" key="6">
    <source>
        <dbReference type="RuleBase" id="RU362125"/>
    </source>
</evidence>
<dbReference type="Pfam" id="PF02771">
    <property type="entry name" value="Acyl-CoA_dh_N"/>
    <property type="match status" value="1"/>
</dbReference>
<dbReference type="InterPro" id="IPR037069">
    <property type="entry name" value="AcylCoA_DH/ox_N_sf"/>
</dbReference>
<dbReference type="Pfam" id="PF02770">
    <property type="entry name" value="Acyl-CoA_dh_M"/>
    <property type="match status" value="1"/>
</dbReference>
<feature type="domain" description="Acyl-CoA dehydrogenase/oxidase N-terminal" evidence="9">
    <location>
        <begin position="6"/>
        <end position="118"/>
    </location>
</feature>
<reference evidence="10" key="1">
    <citation type="journal article" date="2020" name="mSystems">
        <title>Genome- and Community-Level Interaction Insights into Carbon Utilization and Element Cycling Functions of Hydrothermarchaeota in Hydrothermal Sediment.</title>
        <authorList>
            <person name="Zhou Z."/>
            <person name="Liu Y."/>
            <person name="Xu W."/>
            <person name="Pan J."/>
            <person name="Luo Z.H."/>
            <person name="Li M."/>
        </authorList>
    </citation>
    <scope>NUCLEOTIDE SEQUENCE [LARGE SCALE GENOMIC DNA]</scope>
    <source>
        <strain evidence="10">SpSt-906</strain>
    </source>
</reference>
<dbReference type="EMBL" id="DTMQ01000043">
    <property type="protein sequence ID" value="HGE99853.1"/>
    <property type="molecule type" value="Genomic_DNA"/>
</dbReference>
<evidence type="ECO:0000256" key="1">
    <source>
        <dbReference type="ARBA" id="ARBA00001974"/>
    </source>
</evidence>
<name>A0A7C3YTI8_UNCW3</name>
<dbReference type="Gene3D" id="2.40.110.10">
    <property type="entry name" value="Butyryl-CoA Dehydrogenase, subunit A, domain 2"/>
    <property type="match status" value="1"/>
</dbReference>
<evidence type="ECO:0000256" key="4">
    <source>
        <dbReference type="ARBA" id="ARBA00022827"/>
    </source>
</evidence>
<keyword evidence="5 6" id="KW-0560">Oxidoreductase</keyword>